<dbReference type="AlphaFoldDB" id="A0AAU7FBF6"/>
<reference evidence="1" key="1">
    <citation type="submission" date="2024-05" db="EMBL/GenBank/DDBJ databases">
        <authorList>
            <person name="Yang L."/>
            <person name="Pan L."/>
        </authorList>
    </citation>
    <scope>NUCLEOTIDE SEQUENCE</scope>
    <source>
        <strain evidence="1">FCG-7</strain>
    </source>
</reference>
<dbReference type="InterPro" id="IPR011044">
    <property type="entry name" value="Quino_amine_DH_bsu"/>
</dbReference>
<dbReference type="EMBL" id="CP157355">
    <property type="protein sequence ID" value="XBM01392.1"/>
    <property type="molecule type" value="Genomic_DNA"/>
</dbReference>
<proteinExistence type="predicted"/>
<dbReference type="RefSeq" id="WP_348945689.1">
    <property type="nucleotide sequence ID" value="NZ_CP157355.1"/>
</dbReference>
<dbReference type="KEGG" id="cmav:ABHF33_03625"/>
<sequence>MSLADTYSEAFDGFFIYDCALRSSGYCFILVETTKNNNDREPNKRIVGYFPDYEGQPVISWHEYRGFENPHLVIASSPKEQAVMVGLSGAVAVLGSGESAMQDYIPGGDEQQPIFGTASACTSINGYLYVAGGWRHVAKRVDANQWLAIHDRRSMPHPTSKNGSSDGGFNGISAFSEEDIYCVGGKGDVWRFDGKKWHQCPMPTNMRLWSVCCAGDGFVYIGAQSGSIIKGRGNNWKVIHQGDLTLPFKDMVWFDNKLWSTSDYGLWTVENDQLIESDLPSDVIACSGNLAVGYGKLLLAGLHGATVYDGKKWERLV</sequence>
<protein>
    <submittedName>
        <fullName evidence="1">Uncharacterized protein</fullName>
    </submittedName>
</protein>
<organism evidence="1">
    <name type="scientific">Chitinibacter mangrovi</name>
    <dbReference type="NCBI Taxonomy" id="3153927"/>
    <lineage>
        <taxon>Bacteria</taxon>
        <taxon>Pseudomonadati</taxon>
        <taxon>Pseudomonadota</taxon>
        <taxon>Betaproteobacteria</taxon>
        <taxon>Neisseriales</taxon>
        <taxon>Chitinibacteraceae</taxon>
        <taxon>Chitinibacter</taxon>
    </lineage>
</organism>
<dbReference type="SUPFAM" id="SSF50969">
    <property type="entry name" value="YVTN repeat-like/Quinoprotein amine dehydrogenase"/>
    <property type="match status" value="1"/>
</dbReference>
<evidence type="ECO:0000313" key="1">
    <source>
        <dbReference type="EMBL" id="XBM01392.1"/>
    </source>
</evidence>
<dbReference type="Gene3D" id="2.120.10.80">
    <property type="entry name" value="Kelch-type beta propeller"/>
    <property type="match status" value="1"/>
</dbReference>
<gene>
    <name evidence="1" type="ORF">ABHF33_03625</name>
</gene>
<accession>A0AAU7FBF6</accession>
<name>A0AAU7FBF6_9NEIS</name>
<dbReference type="InterPro" id="IPR015915">
    <property type="entry name" value="Kelch-typ_b-propeller"/>
</dbReference>